<feature type="compositionally biased region" description="Gly residues" evidence="1">
    <location>
        <begin position="133"/>
        <end position="144"/>
    </location>
</feature>
<evidence type="ECO:0000313" key="2">
    <source>
        <dbReference type="EMBL" id="PRX07381.1"/>
    </source>
</evidence>
<feature type="compositionally biased region" description="Pro residues" evidence="1">
    <location>
        <begin position="239"/>
        <end position="249"/>
    </location>
</feature>
<name>A0A2T0JIJ0_9ACTN</name>
<dbReference type="AlphaFoldDB" id="A0A2T0JIJ0"/>
<feature type="compositionally biased region" description="Polar residues" evidence="1">
    <location>
        <begin position="202"/>
        <end position="221"/>
    </location>
</feature>
<evidence type="ECO:0008006" key="4">
    <source>
        <dbReference type="Google" id="ProtNLM"/>
    </source>
</evidence>
<feature type="region of interest" description="Disordered" evidence="1">
    <location>
        <begin position="127"/>
        <end position="261"/>
    </location>
</feature>
<gene>
    <name evidence="2" type="ORF">CLV67_14256</name>
</gene>
<dbReference type="EMBL" id="PVMZ01000042">
    <property type="protein sequence ID" value="PRX07381.1"/>
    <property type="molecule type" value="Genomic_DNA"/>
</dbReference>
<keyword evidence="3" id="KW-1185">Reference proteome</keyword>
<evidence type="ECO:0000256" key="1">
    <source>
        <dbReference type="SAM" id="MobiDB-lite"/>
    </source>
</evidence>
<sequence length="300" mass="31273">MPATVREWTEVLARIRFGTVRVAGKGLSGARIKAVAYRIAFYADGNGTRVRPGVARLALDVETDYSTARRVVALLRQVGLLGLVRAGGRGRGVDEFRLTLPVDLLERDDLTVWSPTDQRAAIDRLSATHRGDSGGPDRGPGGGQSVVPEGSAQEGGSLVPQGSAQPVDNSASLIPQGSAQAVPDASIADPSGTPKTSIADPSGTQSLIPQGSATHQRPNTRSTHHPGEDVSATVTTPGAPGPTTNPEPPPRPKRCEHGLEAGHRRDGQLACPICRHLARTATPAPDGLAPVISLNTRRPA</sequence>
<reference evidence="2 3" key="1">
    <citation type="submission" date="2018-03" db="EMBL/GenBank/DDBJ databases">
        <title>Genomic Encyclopedia of Archaeal and Bacterial Type Strains, Phase II (KMG-II): from individual species to whole genera.</title>
        <authorList>
            <person name="Goeker M."/>
        </authorList>
    </citation>
    <scope>NUCLEOTIDE SEQUENCE [LARGE SCALE GENOMIC DNA]</scope>
    <source>
        <strain evidence="2 3">DSM 43146</strain>
    </source>
</reference>
<dbReference type="Proteomes" id="UP000239415">
    <property type="component" value="Unassembled WGS sequence"/>
</dbReference>
<feature type="compositionally biased region" description="Polar residues" evidence="1">
    <location>
        <begin position="160"/>
        <end position="179"/>
    </location>
</feature>
<proteinExistence type="predicted"/>
<organism evidence="2 3">
    <name type="scientific">Actinoplanes italicus</name>
    <dbReference type="NCBI Taxonomy" id="113567"/>
    <lineage>
        <taxon>Bacteria</taxon>
        <taxon>Bacillati</taxon>
        <taxon>Actinomycetota</taxon>
        <taxon>Actinomycetes</taxon>
        <taxon>Micromonosporales</taxon>
        <taxon>Micromonosporaceae</taxon>
        <taxon>Actinoplanes</taxon>
    </lineage>
</organism>
<accession>A0A2T0JIJ0</accession>
<comment type="caution">
    <text evidence="2">The sequence shown here is derived from an EMBL/GenBank/DDBJ whole genome shotgun (WGS) entry which is preliminary data.</text>
</comment>
<evidence type="ECO:0000313" key="3">
    <source>
        <dbReference type="Proteomes" id="UP000239415"/>
    </source>
</evidence>
<protein>
    <recommendedName>
        <fullName evidence="4">Helix-turn-helix protein</fullName>
    </recommendedName>
</protein>